<evidence type="ECO:0000256" key="4">
    <source>
        <dbReference type="ARBA" id="ARBA00023136"/>
    </source>
</evidence>
<organism evidence="6 7">
    <name type="scientific">Anthostomella pinea</name>
    <dbReference type="NCBI Taxonomy" id="933095"/>
    <lineage>
        <taxon>Eukaryota</taxon>
        <taxon>Fungi</taxon>
        <taxon>Dikarya</taxon>
        <taxon>Ascomycota</taxon>
        <taxon>Pezizomycotina</taxon>
        <taxon>Sordariomycetes</taxon>
        <taxon>Xylariomycetidae</taxon>
        <taxon>Xylariales</taxon>
        <taxon>Xylariaceae</taxon>
        <taxon>Anthostomella</taxon>
    </lineage>
</organism>
<feature type="transmembrane region" description="Helical" evidence="5">
    <location>
        <begin position="287"/>
        <end position="308"/>
    </location>
</feature>
<dbReference type="Gene3D" id="1.20.58.340">
    <property type="entry name" value="Magnesium transport protein CorA, transmembrane region"/>
    <property type="match status" value="1"/>
</dbReference>
<dbReference type="InterPro" id="IPR045863">
    <property type="entry name" value="CorA_TM1_TM2"/>
</dbReference>
<protein>
    <submittedName>
        <fullName evidence="6">Uu.00g040470.m01.CDS01</fullName>
    </submittedName>
</protein>
<evidence type="ECO:0000256" key="2">
    <source>
        <dbReference type="ARBA" id="ARBA00022692"/>
    </source>
</evidence>
<evidence type="ECO:0000313" key="6">
    <source>
        <dbReference type="EMBL" id="CAJ2501194.1"/>
    </source>
</evidence>
<dbReference type="GO" id="GO:0046873">
    <property type="term" value="F:metal ion transmembrane transporter activity"/>
    <property type="evidence" value="ECO:0007669"/>
    <property type="project" value="InterPro"/>
</dbReference>
<gene>
    <name evidence="6" type="ORF">KHLLAP_LOCUS1662</name>
</gene>
<keyword evidence="4 5" id="KW-0472">Membrane</keyword>
<keyword evidence="3 5" id="KW-1133">Transmembrane helix</keyword>
<dbReference type="Pfam" id="PF01544">
    <property type="entry name" value="CorA"/>
    <property type="match status" value="1"/>
</dbReference>
<dbReference type="SUPFAM" id="SSF144083">
    <property type="entry name" value="Magnesium transport protein CorA, transmembrane region"/>
    <property type="match status" value="1"/>
</dbReference>
<dbReference type="InterPro" id="IPR002523">
    <property type="entry name" value="MgTranspt_CorA/ZnTranspt_ZntB"/>
</dbReference>
<reference evidence="6" key="1">
    <citation type="submission" date="2023-10" db="EMBL/GenBank/DDBJ databases">
        <authorList>
            <person name="Hackl T."/>
        </authorList>
    </citation>
    <scope>NUCLEOTIDE SEQUENCE</scope>
</reference>
<keyword evidence="2 5" id="KW-0812">Transmembrane</keyword>
<accession>A0AAI8YBJ0</accession>
<sequence>MADGRPLRRGQYLGFLDVAPSGVEGSPGDDCIYEAQISCCVAGLDDSSWIGYACVDTYHDGCQNDERVTEYDARASIPGQAPMDPLSGGVLPADRPLWSPRMYFLRVLESRVEQVKHEWFNVTQDYQVSKHVYLSPNAENRGERLKRFHDWTGSTIRLLLELIHALSKTVHALDRFLNRDVGYFLDANVPKDVPSPVLCLSAITKHVEEMRDQLRALEYQEKVCNNISRELESYLALEDRNSTVIQLRTNENVKAITILALLVTPPAVAAAIFSMQAGVLPWQPSMLGWGITTAILYVIVGLVLRFLLDWSLAKTDRALQAQSNLSNRGGRRSCDWWPWRKRRRRGFGIDPSISVRRSSVGSYNDGMELSQIGSRAEAASFA</sequence>
<evidence type="ECO:0000313" key="7">
    <source>
        <dbReference type="Proteomes" id="UP001295740"/>
    </source>
</evidence>
<dbReference type="EMBL" id="CAUWAG010000003">
    <property type="protein sequence ID" value="CAJ2501194.1"/>
    <property type="molecule type" value="Genomic_DNA"/>
</dbReference>
<dbReference type="GO" id="GO:0016020">
    <property type="term" value="C:membrane"/>
    <property type="evidence" value="ECO:0007669"/>
    <property type="project" value="UniProtKB-SubCell"/>
</dbReference>
<comment type="subcellular location">
    <subcellularLocation>
        <location evidence="1">Membrane</location>
        <topology evidence="1">Multi-pass membrane protein</topology>
    </subcellularLocation>
</comment>
<evidence type="ECO:0000256" key="3">
    <source>
        <dbReference type="ARBA" id="ARBA00022989"/>
    </source>
</evidence>
<proteinExistence type="predicted"/>
<comment type="caution">
    <text evidence="6">The sequence shown here is derived from an EMBL/GenBank/DDBJ whole genome shotgun (WGS) entry which is preliminary data.</text>
</comment>
<dbReference type="AlphaFoldDB" id="A0AAI8YBJ0"/>
<keyword evidence="7" id="KW-1185">Reference proteome</keyword>
<dbReference type="Proteomes" id="UP001295740">
    <property type="component" value="Unassembled WGS sequence"/>
</dbReference>
<evidence type="ECO:0000256" key="5">
    <source>
        <dbReference type="SAM" id="Phobius"/>
    </source>
</evidence>
<feature type="transmembrane region" description="Helical" evidence="5">
    <location>
        <begin position="255"/>
        <end position="275"/>
    </location>
</feature>
<name>A0AAI8YBJ0_9PEZI</name>
<evidence type="ECO:0000256" key="1">
    <source>
        <dbReference type="ARBA" id="ARBA00004141"/>
    </source>
</evidence>